<feature type="domain" description="DUF1549" evidence="2">
    <location>
        <begin position="327"/>
        <end position="509"/>
    </location>
</feature>
<dbReference type="PANTHER" id="PTHR35889">
    <property type="entry name" value="CYCLOINULO-OLIGOSACCHARIDE FRUCTANOTRANSFERASE-RELATED"/>
    <property type="match status" value="1"/>
</dbReference>
<protein>
    <submittedName>
        <fullName evidence="4">DUF1549 domain-containing protein</fullName>
    </submittedName>
</protein>
<dbReference type="AlphaFoldDB" id="A0A7C4LLP4"/>
<dbReference type="InterPro" id="IPR022655">
    <property type="entry name" value="DUF1553"/>
</dbReference>
<organism evidence="4">
    <name type="scientific">Schlesneria paludicola</name>
    <dbReference type="NCBI Taxonomy" id="360056"/>
    <lineage>
        <taxon>Bacteria</taxon>
        <taxon>Pseudomonadati</taxon>
        <taxon>Planctomycetota</taxon>
        <taxon>Planctomycetia</taxon>
        <taxon>Planctomycetales</taxon>
        <taxon>Planctomycetaceae</taxon>
        <taxon>Schlesneria</taxon>
    </lineage>
</organism>
<dbReference type="Gene3D" id="2.60.40.1080">
    <property type="match status" value="1"/>
</dbReference>
<dbReference type="Pfam" id="PF07587">
    <property type="entry name" value="PSD1"/>
    <property type="match status" value="1"/>
</dbReference>
<evidence type="ECO:0000259" key="3">
    <source>
        <dbReference type="Pfam" id="PF07587"/>
    </source>
</evidence>
<evidence type="ECO:0000313" key="4">
    <source>
        <dbReference type="EMBL" id="HGT39855.1"/>
    </source>
</evidence>
<comment type="caution">
    <text evidence="4">The sequence shown here is derived from an EMBL/GenBank/DDBJ whole genome shotgun (WGS) entry which is preliminary data.</text>
</comment>
<accession>A0A7C4LLP4</accession>
<dbReference type="InterPro" id="IPR011444">
    <property type="entry name" value="DUF1549"/>
</dbReference>
<dbReference type="InterPro" id="IPR003343">
    <property type="entry name" value="Big_2"/>
</dbReference>
<evidence type="ECO:0000259" key="1">
    <source>
        <dbReference type="Pfam" id="PF02368"/>
    </source>
</evidence>
<evidence type="ECO:0000259" key="2">
    <source>
        <dbReference type="Pfam" id="PF07583"/>
    </source>
</evidence>
<dbReference type="PANTHER" id="PTHR35889:SF3">
    <property type="entry name" value="F-BOX DOMAIN-CONTAINING PROTEIN"/>
    <property type="match status" value="1"/>
</dbReference>
<dbReference type="SUPFAM" id="SSF49373">
    <property type="entry name" value="Invasin/intimin cell-adhesion fragments"/>
    <property type="match status" value="1"/>
</dbReference>
<sequence>MRSLNVVSLLLVLISGLCVPPWAAAVEPSLALSIAPERVSLSSASDFQRVVVQVRRADGSTRDVSSLAEWQLRPGDVARLEGPLLLPVSDGEAELIVEFDGHRQSIPVEVRNTAAAAPLRFRNDVLPVLTRAGCNTGKCHGSASGKDGFRLSLFGYDPAGDHYRLTRELPGRRINLADPEQSLLVQKALGEVPHTGGQRLQRGTAHFETVMAWLVGGAEPDPQDTPRPVSLTVLPHDAVFARRGEAQQLVVLAEFSDGTDRDVTDLAVFLSNNEGVATVTDEGLVTGTGPGAAFIMARFDQFTQGAFIVVRPGTDYRFPELAANNVIDELVFARLRELHITPSELCTDEVFVRRAFIDLLGLLPTEAEWATFLADTRADKRARLVDALLERPEFTDLWVMQWAELLQIRIANGGSRKGLRLYDQWLREQIRSGRTIDQVVAELIPATGGTFENPPASYYQTETMPQLLAENLAQALLGTRIQCAQCHNHPFDRWSMDDYYGFAAFFSQVGYKQAQDPRELTIFNTGVGEMLHPVDGRVVAPKFLGGSAPEMPPGSDYRKFLAAWVTSPDNTAFAENLANRVWAHFFGIGIVEPVDDVRISNPPSIPALHRELGRMLANYRFDIRPLIRDICTSRTYQLATRRNAANQWDERHFSHQKIRRMRAEVLLDCINQVTGVGDRFPGLPEGARAVQIADGRTPNYFLTTFGRSTRETACSCEVKTSPTLSQALHLLNGETTSVKIEEGGVIGDLLRASPDPLQAVKRLYVRCLSRLPTAEELSAIRAKLAGATDLSSELTDLFWALLNSNEFIFNH</sequence>
<dbReference type="Pfam" id="PF07583">
    <property type="entry name" value="PSCyt2"/>
    <property type="match status" value="1"/>
</dbReference>
<feature type="domain" description="DUF1553" evidence="3">
    <location>
        <begin position="558"/>
        <end position="782"/>
    </location>
</feature>
<dbReference type="Pfam" id="PF02368">
    <property type="entry name" value="Big_2"/>
    <property type="match status" value="1"/>
</dbReference>
<reference evidence="4" key="1">
    <citation type="journal article" date="2020" name="mSystems">
        <title>Genome- and Community-Level Interaction Insights into Carbon Utilization and Element Cycling Functions of Hydrothermarchaeota in Hydrothermal Sediment.</title>
        <authorList>
            <person name="Zhou Z."/>
            <person name="Liu Y."/>
            <person name="Xu W."/>
            <person name="Pan J."/>
            <person name="Luo Z.H."/>
            <person name="Li M."/>
        </authorList>
    </citation>
    <scope>NUCLEOTIDE SEQUENCE [LARGE SCALE GENOMIC DNA]</scope>
    <source>
        <strain evidence="4">SpSt-508</strain>
    </source>
</reference>
<dbReference type="InterPro" id="IPR008964">
    <property type="entry name" value="Invasin/intimin_cell_adhesion"/>
</dbReference>
<gene>
    <name evidence="4" type="ORF">ENS64_11430</name>
</gene>
<dbReference type="EMBL" id="DSVQ01000015">
    <property type="protein sequence ID" value="HGT39855.1"/>
    <property type="molecule type" value="Genomic_DNA"/>
</dbReference>
<name>A0A7C4LLP4_9PLAN</name>
<proteinExistence type="predicted"/>
<feature type="domain" description="BIG2" evidence="1">
    <location>
        <begin position="241"/>
        <end position="297"/>
    </location>
</feature>